<keyword evidence="3" id="KW-0732">Signal</keyword>
<dbReference type="Pfam" id="PF02113">
    <property type="entry name" value="Peptidase_S13"/>
    <property type="match status" value="1"/>
</dbReference>
<keyword evidence="4" id="KW-0645">Protease</keyword>
<dbReference type="STRING" id="1122190.GCA_000621105_00371"/>
<comment type="caution">
    <text evidence="4">The sequence shown here is derived from an EMBL/GenBank/DDBJ whole genome shotgun (WGS) entry which is preliminary data.</text>
</comment>
<proteinExistence type="inferred from homology"/>
<dbReference type="GO" id="GO:0004185">
    <property type="term" value="F:serine-type carboxypeptidase activity"/>
    <property type="evidence" value="ECO:0007669"/>
    <property type="project" value="InterPro"/>
</dbReference>
<dbReference type="GO" id="GO:0000270">
    <property type="term" value="P:peptidoglycan metabolic process"/>
    <property type="evidence" value="ECO:0007669"/>
    <property type="project" value="TreeGrafter"/>
</dbReference>
<name>A0A011MKI6_9PAST</name>
<reference evidence="4 5" key="1">
    <citation type="journal article" date="2014" name="Genome Announc.">
        <title>Genome Sequence of a Presumptive Mannheimia haemolytica Strain with an A1/A6-Cross-Reactive Serotype from a White-Tailed Deer (Odocoileus virginianus).</title>
        <authorList>
            <person name="Lawrence P.K."/>
            <person name="Bey R.F."/>
            <person name="Wiener B."/>
            <person name="Kittichotirat W."/>
            <person name="Bumgarner R.E."/>
        </authorList>
    </citation>
    <scope>NUCLEOTIDE SEQUENCE [LARGE SCALE GENOMIC DNA]</scope>
    <source>
        <strain evidence="4 5">PKL10</strain>
    </source>
</reference>
<keyword evidence="2" id="KW-0378">Hydrolase</keyword>
<evidence type="ECO:0000256" key="2">
    <source>
        <dbReference type="ARBA" id="ARBA00022801"/>
    </source>
</evidence>
<keyword evidence="4" id="KW-0121">Carboxypeptidase</keyword>
<evidence type="ECO:0000313" key="5">
    <source>
        <dbReference type="Proteomes" id="UP000054123"/>
    </source>
</evidence>
<sequence>MVFKNFTRTFFQKFILSALFIPTFTQAEINTTEIIKALPPGTSVSFIAKNLETNQIITQHQSDIFMLPASTQKVFTALAAKLALGDDFRFQTALLTNGSIENGILKGNLIARFTGDPELTSGQIYQLISKLKQQNITKIEGDLILDTSVFASHDKASGWIWNDLTMCFNAPPAAINVDHNCFYVTLDADQHIGNFAKINVPSSYPVQVFSSAYIVDGKEAPFCQLDVVVNDNNRYQIKGCMARQSQPFGLSFSVQDPSNYGANIIKSHLKNLGIEFNGQIKEPLNTQAGALLAEHYSEPLPILLKKMMKKSDNQIADALFRTIANKQHNRPASFQLGSYVIRNLLKSKANIHFNNSVVADGSGLSRHNQVSANTMLETLEYIAKNEATLQLFDSFPIAGVDGTISGRGSISSEPLAKNLIAKTGALKGVYNLAGFMKNARGERIAFVQFINGYSTGELESKTKRAPLNAFENSLYMALFNE</sequence>
<organism evidence="4 5">
    <name type="scientific">Mannheimia granulomatis</name>
    <dbReference type="NCBI Taxonomy" id="85402"/>
    <lineage>
        <taxon>Bacteria</taxon>
        <taxon>Pseudomonadati</taxon>
        <taxon>Pseudomonadota</taxon>
        <taxon>Gammaproteobacteria</taxon>
        <taxon>Pasteurellales</taxon>
        <taxon>Pasteurellaceae</taxon>
        <taxon>Mannheimia</taxon>
    </lineage>
</organism>
<dbReference type="SUPFAM" id="SSF56601">
    <property type="entry name" value="beta-lactamase/transpeptidase-like"/>
    <property type="match status" value="1"/>
</dbReference>
<keyword evidence="5" id="KW-1185">Reference proteome</keyword>
<dbReference type="MEROPS" id="S13.001"/>
<gene>
    <name evidence="4" type="ORF">AK33_00760</name>
</gene>
<feature type="chain" id="PRO_5001462121" evidence="3">
    <location>
        <begin position="28"/>
        <end position="481"/>
    </location>
</feature>
<protein>
    <submittedName>
        <fullName evidence="4">D-alanyl-D-alanine carboxypeptidase</fullName>
    </submittedName>
</protein>
<evidence type="ECO:0000313" key="4">
    <source>
        <dbReference type="EMBL" id="EXI62971.1"/>
    </source>
</evidence>
<comment type="similarity">
    <text evidence="1">Belongs to the peptidase S13 family.</text>
</comment>
<dbReference type="NCBIfam" id="TIGR00666">
    <property type="entry name" value="PBP4"/>
    <property type="match status" value="1"/>
</dbReference>
<dbReference type="AlphaFoldDB" id="A0A011MKI6"/>
<dbReference type="OrthoDB" id="9802627at2"/>
<accession>A0A011MKI6</accession>
<dbReference type="Proteomes" id="UP000054123">
    <property type="component" value="Unassembled WGS sequence"/>
</dbReference>
<dbReference type="EMBL" id="JANJ01000001">
    <property type="protein sequence ID" value="EXI62971.1"/>
    <property type="molecule type" value="Genomic_DNA"/>
</dbReference>
<dbReference type="PANTHER" id="PTHR30023:SF0">
    <property type="entry name" value="PENICILLIN-SENSITIVE CARBOXYPEPTIDASE A"/>
    <property type="match status" value="1"/>
</dbReference>
<dbReference type="RefSeq" id="WP_042801630.1">
    <property type="nucleotide sequence ID" value="NZ_AVSP01000004.1"/>
</dbReference>
<dbReference type="Gene3D" id="3.50.80.20">
    <property type="entry name" value="D-Ala-D-Ala carboxypeptidase C, peptidase S13"/>
    <property type="match status" value="1"/>
</dbReference>
<dbReference type="PANTHER" id="PTHR30023">
    <property type="entry name" value="D-ALANYL-D-ALANINE CARBOXYPEPTIDASE"/>
    <property type="match status" value="1"/>
</dbReference>
<dbReference type="InterPro" id="IPR012338">
    <property type="entry name" value="Beta-lactam/transpept-like"/>
</dbReference>
<evidence type="ECO:0000256" key="1">
    <source>
        <dbReference type="ARBA" id="ARBA00006096"/>
    </source>
</evidence>
<dbReference type="InterPro" id="IPR000667">
    <property type="entry name" value="Peptidase_S13"/>
</dbReference>
<feature type="signal peptide" evidence="3">
    <location>
        <begin position="1"/>
        <end position="27"/>
    </location>
</feature>
<dbReference type="GO" id="GO:0006508">
    <property type="term" value="P:proteolysis"/>
    <property type="evidence" value="ECO:0007669"/>
    <property type="project" value="InterPro"/>
</dbReference>
<dbReference type="NCBIfam" id="NF008322">
    <property type="entry name" value="PRK11113.1"/>
    <property type="match status" value="1"/>
</dbReference>
<dbReference type="PATRIC" id="fig|1450449.3.peg.99"/>
<dbReference type="PRINTS" id="PR00922">
    <property type="entry name" value="DADACBPTASE3"/>
</dbReference>
<evidence type="ECO:0000256" key="3">
    <source>
        <dbReference type="SAM" id="SignalP"/>
    </source>
</evidence>
<dbReference type="Gene3D" id="3.40.710.10">
    <property type="entry name" value="DD-peptidase/beta-lactamase superfamily"/>
    <property type="match status" value="1"/>
</dbReference>